<keyword evidence="2" id="KW-1133">Transmembrane helix</keyword>
<dbReference type="EMBL" id="JAMZEJ010000008">
    <property type="protein sequence ID" value="MCQ8241897.1"/>
    <property type="molecule type" value="Genomic_DNA"/>
</dbReference>
<feature type="compositionally biased region" description="Gly residues" evidence="1">
    <location>
        <begin position="1"/>
        <end position="18"/>
    </location>
</feature>
<accession>A0ABT1VZX0</accession>
<protein>
    <recommendedName>
        <fullName evidence="5">Energy transducer TonB</fullName>
    </recommendedName>
</protein>
<keyword evidence="2" id="KW-0472">Membrane</keyword>
<name>A0ABT1VZX0_9PROT</name>
<gene>
    <name evidence="3" type="ORF">NFI88_13745</name>
</gene>
<proteinExistence type="predicted"/>
<keyword evidence="4" id="KW-1185">Reference proteome</keyword>
<evidence type="ECO:0000313" key="4">
    <source>
        <dbReference type="Proteomes" id="UP001524547"/>
    </source>
</evidence>
<feature type="region of interest" description="Disordered" evidence="1">
    <location>
        <begin position="82"/>
        <end position="101"/>
    </location>
</feature>
<evidence type="ECO:0000256" key="1">
    <source>
        <dbReference type="SAM" id="MobiDB-lite"/>
    </source>
</evidence>
<feature type="compositionally biased region" description="Pro residues" evidence="1">
    <location>
        <begin position="86"/>
        <end position="101"/>
    </location>
</feature>
<evidence type="ECO:0000313" key="3">
    <source>
        <dbReference type="EMBL" id="MCQ8241897.1"/>
    </source>
</evidence>
<dbReference type="RefSeq" id="WP_422920647.1">
    <property type="nucleotide sequence ID" value="NZ_JAMZEJ010000008.1"/>
</dbReference>
<feature type="region of interest" description="Disordered" evidence="1">
    <location>
        <begin position="1"/>
        <end position="35"/>
    </location>
</feature>
<reference evidence="3 4" key="1">
    <citation type="submission" date="2022-06" db="EMBL/GenBank/DDBJ databases">
        <title>Rhizosaccharibacter gen. nov. sp. nov. KSS12, endophytic bacteria isolated from sugarcane.</title>
        <authorList>
            <person name="Pitiwittayakul N."/>
        </authorList>
    </citation>
    <scope>NUCLEOTIDE SEQUENCE [LARGE SCALE GENOMIC DNA]</scope>
    <source>
        <strain evidence="3 4">KSS12</strain>
    </source>
</reference>
<organism evidence="3 4">
    <name type="scientific">Rhizosaccharibacter radicis</name>
    <dbReference type="NCBI Taxonomy" id="2782605"/>
    <lineage>
        <taxon>Bacteria</taxon>
        <taxon>Pseudomonadati</taxon>
        <taxon>Pseudomonadota</taxon>
        <taxon>Alphaproteobacteria</taxon>
        <taxon>Acetobacterales</taxon>
        <taxon>Acetobacteraceae</taxon>
        <taxon>Rhizosaccharibacter</taxon>
    </lineage>
</organism>
<sequence length="101" mass="10646">MPAGGGTEGGTPGEGGSGTRPWVWTPGSQPPKPPRPRWFLWAGIGAAILAQVGLYFMLKQIAVAYRPAWAMIQHVVHGPVSVTILPPEPPSPPPGTPPPRR</sequence>
<keyword evidence="2" id="KW-0812">Transmembrane</keyword>
<dbReference type="Proteomes" id="UP001524547">
    <property type="component" value="Unassembled WGS sequence"/>
</dbReference>
<comment type="caution">
    <text evidence="3">The sequence shown here is derived from an EMBL/GenBank/DDBJ whole genome shotgun (WGS) entry which is preliminary data.</text>
</comment>
<evidence type="ECO:0000256" key="2">
    <source>
        <dbReference type="SAM" id="Phobius"/>
    </source>
</evidence>
<feature type="transmembrane region" description="Helical" evidence="2">
    <location>
        <begin position="38"/>
        <end position="58"/>
    </location>
</feature>
<evidence type="ECO:0008006" key="5">
    <source>
        <dbReference type="Google" id="ProtNLM"/>
    </source>
</evidence>